<feature type="region of interest" description="Disordered" evidence="1">
    <location>
        <begin position="267"/>
        <end position="298"/>
    </location>
</feature>
<feature type="compositionally biased region" description="Basic and acidic residues" evidence="1">
    <location>
        <begin position="323"/>
        <end position="333"/>
    </location>
</feature>
<evidence type="ECO:0000313" key="3">
    <source>
        <dbReference type="EMBL" id="VEL11954.1"/>
    </source>
</evidence>
<proteinExistence type="predicted"/>
<dbReference type="PANTHER" id="PTHR22118:SF14">
    <property type="entry name" value="DYNEIN AXONEMAL ASSEMBLY FACTOR 3"/>
    <property type="match status" value="1"/>
</dbReference>
<feature type="compositionally biased region" description="Polar residues" evidence="1">
    <location>
        <begin position="373"/>
        <end position="386"/>
    </location>
</feature>
<keyword evidence="4" id="KW-1185">Reference proteome</keyword>
<dbReference type="Proteomes" id="UP000784294">
    <property type="component" value="Unassembled WGS sequence"/>
</dbReference>
<feature type="region of interest" description="Disordered" evidence="1">
    <location>
        <begin position="316"/>
        <end position="393"/>
    </location>
</feature>
<feature type="region of interest" description="Disordered" evidence="1">
    <location>
        <begin position="148"/>
        <end position="194"/>
    </location>
</feature>
<sequence>MHQNAKQVNSREYSHWRRTGVAFEPRSSSSYSVSNRSLVSPRHIASPFISSDNRSLCWGYWGDLVVSPYMCFGIDTMACPELGKPVNGRLLYGAATVAEVTIRRLFWQMIHGKDCPKVVLMPDFTEKEQYNKSKAIKLTNDRICQDKEEINDDEKGASNEENVSADEEIVDKKSNEIENDSLQSEYAKDKSKMSEKEFFRDGDKMIEKQGAKNINELENRGNEDISMSENETKVLDDKTALAGEVGESCKYATKGDEIKSFNEQEELMFESPMASSSGQKSSNDIQDQNQDSLQDIVIQSPHAVLEDVIELKNQCNQSASSIRAEEINEDPKALESSSDLDLNKAREFDEGSMLEQSIAISSKLQEAEPASKSHASSPTNSPTSLSKTRKPKP</sequence>
<dbReference type="AlphaFoldDB" id="A0A3S5CIX3"/>
<dbReference type="OrthoDB" id="6272672at2759"/>
<dbReference type="GO" id="GO:0070286">
    <property type="term" value="P:axonemal dynein complex assembly"/>
    <property type="evidence" value="ECO:0007669"/>
    <property type="project" value="InterPro"/>
</dbReference>
<evidence type="ECO:0000313" key="4">
    <source>
        <dbReference type="Proteomes" id="UP000784294"/>
    </source>
</evidence>
<feature type="domain" description="Dynein assembly factor 3 C-terminal" evidence="2">
    <location>
        <begin position="2"/>
        <end position="155"/>
    </location>
</feature>
<name>A0A3S5CIX3_9PLAT</name>
<gene>
    <name evidence="3" type="ORF">PXEA_LOCUS5394</name>
</gene>
<protein>
    <recommendedName>
        <fullName evidence="2">Dynein assembly factor 3 C-terminal domain-containing protein</fullName>
    </recommendedName>
</protein>
<evidence type="ECO:0000256" key="1">
    <source>
        <dbReference type="SAM" id="MobiDB-lite"/>
    </source>
</evidence>
<reference evidence="3" key="1">
    <citation type="submission" date="2018-11" db="EMBL/GenBank/DDBJ databases">
        <authorList>
            <consortium name="Pathogen Informatics"/>
        </authorList>
    </citation>
    <scope>NUCLEOTIDE SEQUENCE</scope>
</reference>
<feature type="compositionally biased region" description="Basic and acidic residues" evidence="1">
    <location>
        <begin position="148"/>
        <end position="158"/>
    </location>
</feature>
<dbReference type="InterPro" id="IPR039304">
    <property type="entry name" value="DNAAF3"/>
</dbReference>
<dbReference type="EMBL" id="CAAALY010013354">
    <property type="protein sequence ID" value="VEL11954.1"/>
    <property type="molecule type" value="Genomic_DNA"/>
</dbReference>
<dbReference type="InterPro" id="IPR028235">
    <property type="entry name" value="DNAAF3_C"/>
</dbReference>
<feature type="compositionally biased region" description="Polar residues" evidence="1">
    <location>
        <begin position="354"/>
        <end position="364"/>
    </location>
</feature>
<feature type="compositionally biased region" description="Polar residues" evidence="1">
    <location>
        <begin position="273"/>
        <end position="293"/>
    </location>
</feature>
<evidence type="ECO:0000259" key="2">
    <source>
        <dbReference type="Pfam" id="PF14740"/>
    </source>
</evidence>
<comment type="caution">
    <text evidence="3">The sequence shown here is derived from an EMBL/GenBank/DDBJ whole genome shotgun (WGS) entry which is preliminary data.</text>
</comment>
<dbReference type="Pfam" id="PF14740">
    <property type="entry name" value="DUF4471"/>
    <property type="match status" value="1"/>
</dbReference>
<dbReference type="GO" id="GO:0044458">
    <property type="term" value="P:motile cilium assembly"/>
    <property type="evidence" value="ECO:0007669"/>
    <property type="project" value="TreeGrafter"/>
</dbReference>
<accession>A0A3S5CIX3</accession>
<dbReference type="PANTHER" id="PTHR22118">
    <property type="entry name" value="DYNEIN ASSEMBLY FACTOR 3, AXONEMAL"/>
    <property type="match status" value="1"/>
</dbReference>
<organism evidence="3 4">
    <name type="scientific">Protopolystoma xenopodis</name>
    <dbReference type="NCBI Taxonomy" id="117903"/>
    <lineage>
        <taxon>Eukaryota</taxon>
        <taxon>Metazoa</taxon>
        <taxon>Spiralia</taxon>
        <taxon>Lophotrochozoa</taxon>
        <taxon>Platyhelminthes</taxon>
        <taxon>Monogenea</taxon>
        <taxon>Polyopisthocotylea</taxon>
        <taxon>Polystomatidea</taxon>
        <taxon>Polystomatidae</taxon>
        <taxon>Protopolystoma</taxon>
    </lineage>
</organism>